<dbReference type="SUPFAM" id="SSF48264">
    <property type="entry name" value="Cytochrome P450"/>
    <property type="match status" value="1"/>
</dbReference>
<dbReference type="GO" id="GO:0020037">
    <property type="term" value="F:heme binding"/>
    <property type="evidence" value="ECO:0007669"/>
    <property type="project" value="InterPro"/>
</dbReference>
<proteinExistence type="predicted"/>
<accession>W9RLP7</accession>
<dbReference type="AlphaFoldDB" id="W9RLP7"/>
<name>W9RLP7_9ROSA</name>
<evidence type="ECO:0000313" key="1">
    <source>
        <dbReference type="EMBL" id="EXB80835.1"/>
    </source>
</evidence>
<sequence length="71" mass="8295">MVVKETLRLHPAVPLLIPHEAMNEDCIVNGFRIPNKSRILKNAWPIGIAARHDMKVWFNYSQIAFRKRDIN</sequence>
<protein>
    <submittedName>
        <fullName evidence="1">Cytochrome P450 71A1</fullName>
    </submittedName>
</protein>
<organism evidence="1 2">
    <name type="scientific">Morus notabilis</name>
    <dbReference type="NCBI Taxonomy" id="981085"/>
    <lineage>
        <taxon>Eukaryota</taxon>
        <taxon>Viridiplantae</taxon>
        <taxon>Streptophyta</taxon>
        <taxon>Embryophyta</taxon>
        <taxon>Tracheophyta</taxon>
        <taxon>Spermatophyta</taxon>
        <taxon>Magnoliopsida</taxon>
        <taxon>eudicotyledons</taxon>
        <taxon>Gunneridae</taxon>
        <taxon>Pentapetalae</taxon>
        <taxon>rosids</taxon>
        <taxon>fabids</taxon>
        <taxon>Rosales</taxon>
        <taxon>Moraceae</taxon>
        <taxon>Moreae</taxon>
        <taxon>Morus</taxon>
    </lineage>
</organism>
<dbReference type="InterPro" id="IPR001128">
    <property type="entry name" value="Cyt_P450"/>
</dbReference>
<dbReference type="PANTHER" id="PTHR24281">
    <property type="entry name" value="STEROID 21-HYDROXYLASE-RELATED"/>
    <property type="match status" value="1"/>
</dbReference>
<dbReference type="Pfam" id="PF00067">
    <property type="entry name" value="p450"/>
    <property type="match status" value="1"/>
</dbReference>
<dbReference type="GO" id="GO:0016705">
    <property type="term" value="F:oxidoreductase activity, acting on paired donors, with incorporation or reduction of molecular oxygen"/>
    <property type="evidence" value="ECO:0007669"/>
    <property type="project" value="InterPro"/>
</dbReference>
<dbReference type="eggNOG" id="KOG0156">
    <property type="taxonomic scope" value="Eukaryota"/>
</dbReference>
<evidence type="ECO:0000313" key="2">
    <source>
        <dbReference type="Proteomes" id="UP000030645"/>
    </source>
</evidence>
<dbReference type="EMBL" id="KE344827">
    <property type="protein sequence ID" value="EXB80835.1"/>
    <property type="molecule type" value="Genomic_DNA"/>
</dbReference>
<gene>
    <name evidence="1" type="ORF">L484_020093</name>
</gene>
<dbReference type="Gene3D" id="1.10.630.10">
    <property type="entry name" value="Cytochrome P450"/>
    <property type="match status" value="1"/>
</dbReference>
<dbReference type="GO" id="GO:0005506">
    <property type="term" value="F:iron ion binding"/>
    <property type="evidence" value="ECO:0007669"/>
    <property type="project" value="InterPro"/>
</dbReference>
<dbReference type="Proteomes" id="UP000030645">
    <property type="component" value="Unassembled WGS sequence"/>
</dbReference>
<dbReference type="STRING" id="981085.W9RLP7"/>
<dbReference type="GO" id="GO:0004497">
    <property type="term" value="F:monooxygenase activity"/>
    <property type="evidence" value="ECO:0007669"/>
    <property type="project" value="InterPro"/>
</dbReference>
<keyword evidence="2" id="KW-1185">Reference proteome</keyword>
<reference evidence="2" key="1">
    <citation type="submission" date="2013-01" db="EMBL/GenBank/DDBJ databases">
        <title>Draft Genome Sequence of a Mulberry Tree, Morus notabilis C.K. Schneid.</title>
        <authorList>
            <person name="He N."/>
            <person name="Zhao S."/>
        </authorList>
    </citation>
    <scope>NUCLEOTIDE SEQUENCE</scope>
</reference>
<dbReference type="InterPro" id="IPR036396">
    <property type="entry name" value="Cyt_P450_sf"/>
</dbReference>